<dbReference type="InterPro" id="IPR001117">
    <property type="entry name" value="Cu-oxidase_2nd"/>
</dbReference>
<dbReference type="SUPFAM" id="SSF49503">
    <property type="entry name" value="Cupredoxins"/>
    <property type="match status" value="1"/>
</dbReference>
<gene>
    <name evidence="2" type="ORF">CSUB01_12270</name>
</gene>
<dbReference type="AlphaFoldDB" id="A0A066Y223"/>
<keyword evidence="3" id="KW-1185">Reference proteome</keyword>
<dbReference type="EMBL" id="JMSE01000015">
    <property type="protein sequence ID" value="KDN72235.1"/>
    <property type="molecule type" value="Genomic_DNA"/>
</dbReference>
<dbReference type="OrthoDB" id="2121828at2759"/>
<accession>A0A066Y223</accession>
<evidence type="ECO:0000313" key="2">
    <source>
        <dbReference type="EMBL" id="KDN72235.1"/>
    </source>
</evidence>
<evidence type="ECO:0000259" key="1">
    <source>
        <dbReference type="Pfam" id="PF00394"/>
    </source>
</evidence>
<evidence type="ECO:0000313" key="3">
    <source>
        <dbReference type="Proteomes" id="UP000027238"/>
    </source>
</evidence>
<organism evidence="2 3">
    <name type="scientific">Colletotrichum sublineola</name>
    <name type="common">Sorghum anthracnose fungus</name>
    <dbReference type="NCBI Taxonomy" id="1173701"/>
    <lineage>
        <taxon>Eukaryota</taxon>
        <taxon>Fungi</taxon>
        <taxon>Dikarya</taxon>
        <taxon>Ascomycota</taxon>
        <taxon>Pezizomycotina</taxon>
        <taxon>Sordariomycetes</taxon>
        <taxon>Hypocreomycetidae</taxon>
        <taxon>Glomerellales</taxon>
        <taxon>Glomerellaceae</taxon>
        <taxon>Colletotrichum</taxon>
        <taxon>Colletotrichum graminicola species complex</taxon>
    </lineage>
</organism>
<name>A0A066Y223_COLSU</name>
<feature type="domain" description="Plastocyanin-like" evidence="1">
    <location>
        <begin position="24"/>
        <end position="65"/>
    </location>
</feature>
<reference evidence="3" key="1">
    <citation type="journal article" date="2014" name="Genome Announc.">
        <title>Draft genome sequence of Colletotrichum sublineola, a destructive pathogen of cultivated sorghum.</title>
        <authorList>
            <person name="Baroncelli R."/>
            <person name="Sanz-Martin J.M."/>
            <person name="Rech G.E."/>
            <person name="Sukno S.A."/>
            <person name="Thon M.R."/>
        </authorList>
    </citation>
    <scope>NUCLEOTIDE SEQUENCE [LARGE SCALE GENOMIC DNA]</scope>
    <source>
        <strain evidence="3">TX430BB</strain>
    </source>
</reference>
<dbReference type="Proteomes" id="UP000027238">
    <property type="component" value="Unassembled WGS sequence"/>
</dbReference>
<comment type="caution">
    <text evidence="2">The sequence shown here is derived from an EMBL/GenBank/DDBJ whole genome shotgun (WGS) entry which is preliminary data.</text>
</comment>
<dbReference type="HOGENOM" id="CLU_2654401_0_0_1"/>
<dbReference type="Pfam" id="PF00394">
    <property type="entry name" value="Cu-oxidase"/>
    <property type="match status" value="1"/>
</dbReference>
<dbReference type="STRING" id="1173701.A0A066Y223"/>
<protein>
    <submittedName>
        <fullName evidence="2">Putative multicopper oxidase</fullName>
    </submittedName>
</protein>
<dbReference type="InterPro" id="IPR008972">
    <property type="entry name" value="Cupredoxin"/>
</dbReference>
<dbReference type="Gene3D" id="2.60.40.420">
    <property type="entry name" value="Cupredoxins - blue copper proteins"/>
    <property type="match status" value="1"/>
</dbReference>
<proteinExistence type="predicted"/>
<sequence length="76" mass="8247">MSPDVNETWVALDLIGTFGLITGSFSIAEHQMHVYAVDGSLVKSQEVEAMNTTKGDCYYVMVRLTKCREAGIASCG</sequence>